<organism evidence="6 7">
    <name type="scientific">Irregularibacter muris</name>
    <dbReference type="NCBI Taxonomy" id="1796619"/>
    <lineage>
        <taxon>Bacteria</taxon>
        <taxon>Bacillati</taxon>
        <taxon>Bacillota</taxon>
        <taxon>Clostridia</taxon>
        <taxon>Eubacteriales</taxon>
        <taxon>Eubacteriaceae</taxon>
        <taxon>Irregularibacter</taxon>
    </lineage>
</organism>
<dbReference type="SUPFAM" id="SSF52768">
    <property type="entry name" value="Arginase/deacetylase"/>
    <property type="match status" value="1"/>
</dbReference>
<keyword evidence="7" id="KW-1185">Reference proteome</keyword>
<evidence type="ECO:0000256" key="2">
    <source>
        <dbReference type="ARBA" id="ARBA00022723"/>
    </source>
</evidence>
<evidence type="ECO:0000256" key="3">
    <source>
        <dbReference type="ARBA" id="ARBA00022801"/>
    </source>
</evidence>
<dbReference type="GO" id="GO:0008783">
    <property type="term" value="F:agmatinase activity"/>
    <property type="evidence" value="ECO:0007669"/>
    <property type="project" value="UniProtKB-EC"/>
</dbReference>
<proteinExistence type="inferred from homology"/>
<dbReference type="NCBIfam" id="TIGR01230">
    <property type="entry name" value="agmatinase"/>
    <property type="match status" value="1"/>
</dbReference>
<keyword evidence="3 5" id="KW-0378">Hydrolase</keyword>
<dbReference type="Gene3D" id="3.40.800.10">
    <property type="entry name" value="Ureohydrolase domain"/>
    <property type="match status" value="1"/>
</dbReference>
<dbReference type="Pfam" id="PF00491">
    <property type="entry name" value="Arginase"/>
    <property type="match status" value="1"/>
</dbReference>
<dbReference type="PROSITE" id="PS51409">
    <property type="entry name" value="ARGINASE_2"/>
    <property type="match status" value="1"/>
</dbReference>
<dbReference type="EC" id="3.5.3.11" evidence="6"/>
<comment type="cofactor">
    <cofactor evidence="4">
        <name>Mn(2+)</name>
        <dbReference type="ChEBI" id="CHEBI:29035"/>
    </cofactor>
    <text evidence="4">Binds 2 manganese ions per subunit.</text>
</comment>
<dbReference type="AlphaFoldDB" id="A0AAE3KZB9"/>
<dbReference type="InterPro" id="IPR005925">
    <property type="entry name" value="Agmatinase-rel"/>
</dbReference>
<dbReference type="PANTHER" id="PTHR11358">
    <property type="entry name" value="ARGINASE/AGMATINASE"/>
    <property type="match status" value="1"/>
</dbReference>
<dbReference type="GO" id="GO:0046872">
    <property type="term" value="F:metal ion binding"/>
    <property type="evidence" value="ECO:0007669"/>
    <property type="project" value="UniProtKB-KW"/>
</dbReference>
<feature type="binding site" evidence="4">
    <location>
        <position position="218"/>
    </location>
    <ligand>
        <name>Mn(2+)</name>
        <dbReference type="ChEBI" id="CHEBI:29035"/>
        <label>1</label>
    </ligand>
</feature>
<feature type="binding site" evidence="4">
    <location>
        <position position="138"/>
    </location>
    <ligand>
        <name>Mn(2+)</name>
        <dbReference type="ChEBI" id="CHEBI:29035"/>
        <label>1</label>
    </ligand>
</feature>
<evidence type="ECO:0000313" key="7">
    <source>
        <dbReference type="Proteomes" id="UP001205748"/>
    </source>
</evidence>
<dbReference type="PIRSF" id="PIRSF036979">
    <property type="entry name" value="Arginase"/>
    <property type="match status" value="1"/>
</dbReference>
<dbReference type="GO" id="GO:0033389">
    <property type="term" value="P:putrescine biosynthetic process from arginine, via agmatine"/>
    <property type="evidence" value="ECO:0007669"/>
    <property type="project" value="TreeGrafter"/>
</dbReference>
<dbReference type="Proteomes" id="UP001205748">
    <property type="component" value="Unassembled WGS sequence"/>
</dbReference>
<evidence type="ECO:0000256" key="1">
    <source>
        <dbReference type="ARBA" id="ARBA00009227"/>
    </source>
</evidence>
<dbReference type="EMBL" id="JANKAS010000002">
    <property type="protein sequence ID" value="MCR1898052.1"/>
    <property type="molecule type" value="Genomic_DNA"/>
</dbReference>
<dbReference type="InterPro" id="IPR020855">
    <property type="entry name" value="Ureohydrolase_Mn_BS"/>
</dbReference>
<accession>A0AAE3KZB9</accession>
<feature type="binding site" evidence="4">
    <location>
        <position position="142"/>
    </location>
    <ligand>
        <name>Mn(2+)</name>
        <dbReference type="ChEBI" id="CHEBI:29035"/>
        <label>1</label>
    </ligand>
</feature>
<dbReference type="CDD" id="cd11593">
    <property type="entry name" value="Agmatinase-like_2"/>
    <property type="match status" value="1"/>
</dbReference>
<dbReference type="InterPro" id="IPR023696">
    <property type="entry name" value="Ureohydrolase_dom_sf"/>
</dbReference>
<dbReference type="RefSeq" id="WP_257529514.1">
    <property type="nucleotide sequence ID" value="NZ_JANKAS010000002.1"/>
</dbReference>
<comment type="similarity">
    <text evidence="1">Belongs to the arginase family. Agmatinase subfamily.</text>
</comment>
<feature type="binding site" evidence="4">
    <location>
        <position position="220"/>
    </location>
    <ligand>
        <name>Mn(2+)</name>
        <dbReference type="ChEBI" id="CHEBI:29035"/>
        <label>1</label>
    </ligand>
</feature>
<gene>
    <name evidence="6" type="primary">speB</name>
    <name evidence="6" type="ORF">NSA47_03485</name>
</gene>
<name>A0AAE3KZB9_9FIRM</name>
<sequence>MGIIKESIDNHVKFIGSMDHYSHADIIIVGAPMDYTVSFKPGSRFGPQKIRELSLALETYSPYLNRELEKKKYYDYGDLELPFGNVKNSLEIIGEAAQEILQDNKIPIFLGGEHLISLPIIEKMASKYKEDLIILHFDAHTDLRDEYFNEYNSHATVIKQATNFVSPKNIYQFGIRSGTKQEFQWAQKNSNLFMGEVLQPLKSILHKLQGHPIYLTIDIDVLDPAFAPGTGTPEAGGITSKELFESIHLLKDLNIIGMDLVEVLPMCDLGDITAAVACKAIRECILSFL</sequence>
<feature type="binding site" evidence="4">
    <location>
        <position position="140"/>
    </location>
    <ligand>
        <name>Mn(2+)</name>
        <dbReference type="ChEBI" id="CHEBI:29035"/>
        <label>1</label>
    </ligand>
</feature>
<evidence type="ECO:0000256" key="5">
    <source>
        <dbReference type="RuleBase" id="RU003684"/>
    </source>
</evidence>
<evidence type="ECO:0000313" key="6">
    <source>
        <dbReference type="EMBL" id="MCR1898052.1"/>
    </source>
</evidence>
<dbReference type="InterPro" id="IPR006035">
    <property type="entry name" value="Ureohydrolase"/>
</dbReference>
<dbReference type="PANTHER" id="PTHR11358:SF26">
    <property type="entry name" value="GUANIDINO ACID HYDROLASE, MITOCHONDRIAL"/>
    <property type="match status" value="1"/>
</dbReference>
<comment type="caution">
    <text evidence="6">The sequence shown here is derived from an EMBL/GenBank/DDBJ whole genome shotgun (WGS) entry which is preliminary data.</text>
</comment>
<dbReference type="PROSITE" id="PS01053">
    <property type="entry name" value="ARGINASE_1"/>
    <property type="match status" value="1"/>
</dbReference>
<keyword evidence="4" id="KW-0464">Manganese</keyword>
<evidence type="ECO:0000256" key="4">
    <source>
        <dbReference type="PIRSR" id="PIRSR036979-1"/>
    </source>
</evidence>
<feature type="binding site" evidence="4">
    <location>
        <position position="114"/>
    </location>
    <ligand>
        <name>Mn(2+)</name>
        <dbReference type="ChEBI" id="CHEBI:29035"/>
        <label>1</label>
    </ligand>
</feature>
<keyword evidence="2 4" id="KW-0479">Metal-binding</keyword>
<reference evidence="6" key="1">
    <citation type="submission" date="2022-07" db="EMBL/GenBank/DDBJ databases">
        <title>Enhanced cultured diversity of the mouse gut microbiota enables custom-made synthetic communities.</title>
        <authorList>
            <person name="Afrizal A."/>
        </authorList>
    </citation>
    <scope>NUCLEOTIDE SEQUENCE</scope>
    <source>
        <strain evidence="6">DSM 28593</strain>
    </source>
</reference>
<protein>
    <submittedName>
        <fullName evidence="6">Agmatinase</fullName>
        <ecNumber evidence="6">3.5.3.11</ecNumber>
    </submittedName>
</protein>